<dbReference type="InterPro" id="IPR021848">
    <property type="entry name" value="HODM_asu-like"/>
</dbReference>
<organism evidence="1 2">
    <name type="scientific">Fictibacillus norfolkensis</name>
    <dbReference type="NCBI Taxonomy" id="2762233"/>
    <lineage>
        <taxon>Bacteria</taxon>
        <taxon>Bacillati</taxon>
        <taxon>Bacillota</taxon>
        <taxon>Bacilli</taxon>
        <taxon>Bacillales</taxon>
        <taxon>Fictibacillaceae</taxon>
        <taxon>Fictibacillus</taxon>
    </lineage>
</organism>
<keyword evidence="2" id="KW-1185">Reference proteome</keyword>
<accession>A0ABR8SPB9</accession>
<reference evidence="1 2" key="1">
    <citation type="submission" date="2020-08" db="EMBL/GenBank/DDBJ databases">
        <title>A Genomic Blueprint of the Chicken Gut Microbiome.</title>
        <authorList>
            <person name="Gilroy R."/>
            <person name="Ravi A."/>
            <person name="Getino M."/>
            <person name="Pursley I."/>
            <person name="Horton D.L."/>
            <person name="Alikhan N.-F."/>
            <person name="Baker D."/>
            <person name="Gharbi K."/>
            <person name="Hall N."/>
            <person name="Watson M."/>
            <person name="Adriaenssens E.M."/>
            <person name="Foster-Nyarko E."/>
            <person name="Jarju S."/>
            <person name="Secka A."/>
            <person name="Antonio M."/>
            <person name="Oren A."/>
            <person name="Chaudhuri R."/>
            <person name="La Ragione R.M."/>
            <person name="Hildebrand F."/>
            <person name="Pallen M.J."/>
        </authorList>
    </citation>
    <scope>NUCLEOTIDE SEQUENCE [LARGE SCALE GENOMIC DNA]</scope>
    <source>
        <strain evidence="1 2">Sa2CUA10</strain>
    </source>
</reference>
<evidence type="ECO:0000313" key="2">
    <source>
        <dbReference type="Proteomes" id="UP000603641"/>
    </source>
</evidence>
<proteinExistence type="predicted"/>
<protein>
    <submittedName>
        <fullName evidence="1">DUF3445 domain-containing protein</fullName>
    </submittedName>
</protein>
<dbReference type="EMBL" id="JACSQM010000006">
    <property type="protein sequence ID" value="MBD7965233.1"/>
    <property type="molecule type" value="Genomic_DNA"/>
</dbReference>
<dbReference type="RefSeq" id="WP_191754478.1">
    <property type="nucleotide sequence ID" value="NZ_JACSQM010000006.1"/>
</dbReference>
<dbReference type="Proteomes" id="UP000603641">
    <property type="component" value="Unassembled WGS sequence"/>
</dbReference>
<evidence type="ECO:0000313" key="1">
    <source>
        <dbReference type="EMBL" id="MBD7965233.1"/>
    </source>
</evidence>
<gene>
    <name evidence="1" type="ORF">H9648_14315</name>
</gene>
<dbReference type="Pfam" id="PF11927">
    <property type="entry name" value="HODM_asu-like"/>
    <property type="match status" value="1"/>
</dbReference>
<name>A0ABR8SPB9_9BACL</name>
<sequence length="318" mass="37515">MKWTGDLAHFPYPFKDSTYRYSNNSIPMKQPLSIEVTPSYKKEMLLKRKLLSDHPERCYQSLLHSMTGQWEIVELVIDHLVSKYPQDFSVKKENNSWIFTNKILDEKIEFIFGEKNSLPCEPLFFISQHVQEDLIYMRQRDDNLYLDAGQLCFPANWSLAFNIGMKFKSIHHPIPGFKEEGLDQRILQFLMRLEAGTPWERLNWSLMAGDRLDTSLETFDQWGRLRKQVTSENAGELVHIRVEVQKLFRLPRTNSILFSIHTHLLALEQLATNSEWVQQFYEILSELPAHIIEYKGISNYKKAVLEYLEKQLQQVKTL</sequence>
<comment type="caution">
    <text evidence="1">The sequence shown here is derived from an EMBL/GenBank/DDBJ whole genome shotgun (WGS) entry which is preliminary data.</text>
</comment>